<dbReference type="InterPro" id="IPR011009">
    <property type="entry name" value="Kinase-like_dom_sf"/>
</dbReference>
<dbReference type="EMBL" id="JAGGLL010000027">
    <property type="protein sequence ID" value="MBP2023341.1"/>
    <property type="molecule type" value="Genomic_DNA"/>
</dbReference>
<evidence type="ECO:0000256" key="3">
    <source>
        <dbReference type="ARBA" id="ARBA00023152"/>
    </source>
</evidence>
<dbReference type="PROSITE" id="PS00175">
    <property type="entry name" value="PG_MUTASE"/>
    <property type="match status" value="1"/>
</dbReference>
<evidence type="ECO:0000313" key="6">
    <source>
        <dbReference type="Proteomes" id="UP001519308"/>
    </source>
</evidence>
<dbReference type="RefSeq" id="WP_021281127.1">
    <property type="nucleotide sequence ID" value="NZ_JAGGLL010000027.1"/>
</dbReference>
<dbReference type="InterPro" id="IPR013078">
    <property type="entry name" value="His_Pase_superF_clade-1"/>
</dbReference>
<protein>
    <recommendedName>
        <fullName evidence="2">phosphoglycerate mutase (2,3-diphosphoglycerate-dependent)</fullName>
        <ecNumber evidence="2">5.4.2.11</ecNumber>
    </recommendedName>
</protein>
<dbReference type="SUPFAM" id="SSF56112">
    <property type="entry name" value="Protein kinase-like (PK-like)"/>
    <property type="match status" value="1"/>
</dbReference>
<keyword evidence="6" id="KW-1185">Reference proteome</keyword>
<accession>A0ABS4K874</accession>
<sequence>MGKLIVVRHGETDFNVEGRYTGRVDVSLNIKGLEQARVTAAKLKDMSIDIIISSTLKRAKETAEIISRELQVPVIEMEEFVEKYVGVYEGLTREEAKTKYPHMWEANAPEGAETLEEVKERVYKGLNTIQCKYLHNKNVLLVTHGYVSKVINRYFDNSTNEEFAKYVLRNCDYHEYSICVKENIFKELEALGLKSKEYITLDEIRNKDGIYLYRVKYKDENFVLKYFLNHDYKREISNYSLLERLEVPTIKVLSTTDNSLLLEDIDKSYEYRLGREEDLSDTEVARAIAKWYKKLHEKGLERPIKDNERFYREIDCITKENLLVVKNKSNTKNNSLWNLIEDNWNLFLSTIKGLEETLNYNDFYWTNLVVSKDKKEALMFDYNFLGIGSRYNDIRNVTVSLSEVAKNAFMDEYGGFSKKEKVIDGVTSPLITLISAYKKDTFPKWAEEAQKSINDGTLEKNIRNLLELNG</sequence>
<dbReference type="SUPFAM" id="SSF53254">
    <property type="entry name" value="Phosphoglycerate mutase-like"/>
    <property type="match status" value="1"/>
</dbReference>
<evidence type="ECO:0000256" key="2">
    <source>
        <dbReference type="ARBA" id="ARBA00012028"/>
    </source>
</evidence>
<organism evidence="5 6">
    <name type="scientific">Clostridium punense</name>
    <dbReference type="NCBI Taxonomy" id="1054297"/>
    <lineage>
        <taxon>Bacteria</taxon>
        <taxon>Bacillati</taxon>
        <taxon>Bacillota</taxon>
        <taxon>Clostridia</taxon>
        <taxon>Eubacteriales</taxon>
        <taxon>Clostridiaceae</taxon>
        <taxon>Clostridium</taxon>
    </lineage>
</organism>
<reference evidence="5 6" key="1">
    <citation type="submission" date="2021-03" db="EMBL/GenBank/DDBJ databases">
        <title>Genomic Encyclopedia of Type Strains, Phase IV (KMG-IV): sequencing the most valuable type-strain genomes for metagenomic binning, comparative biology and taxonomic classification.</title>
        <authorList>
            <person name="Goeker M."/>
        </authorList>
    </citation>
    <scope>NUCLEOTIDE SEQUENCE [LARGE SCALE GENOMIC DNA]</scope>
    <source>
        <strain evidence="5 6">DSM 28650</strain>
    </source>
</reference>
<name>A0ABS4K874_9CLOT</name>
<keyword evidence="4" id="KW-0413">Isomerase</keyword>
<evidence type="ECO:0000313" key="5">
    <source>
        <dbReference type="EMBL" id="MBP2023341.1"/>
    </source>
</evidence>
<dbReference type="InterPro" id="IPR005952">
    <property type="entry name" value="Phosphogly_mut1"/>
</dbReference>
<evidence type="ECO:0000256" key="4">
    <source>
        <dbReference type="ARBA" id="ARBA00023235"/>
    </source>
</evidence>
<comment type="similarity">
    <text evidence="1">Belongs to the phosphoglycerate mutase family. BPG-dependent PGAM subfamily.</text>
</comment>
<gene>
    <name evidence="5" type="ORF">J2Z44_003178</name>
</gene>
<dbReference type="Proteomes" id="UP001519308">
    <property type="component" value="Unassembled WGS sequence"/>
</dbReference>
<dbReference type="Gene3D" id="3.40.50.1240">
    <property type="entry name" value="Phosphoglycerate mutase-like"/>
    <property type="match status" value="1"/>
</dbReference>
<dbReference type="PANTHER" id="PTHR11931">
    <property type="entry name" value="PHOSPHOGLYCERATE MUTASE"/>
    <property type="match status" value="1"/>
</dbReference>
<proteinExistence type="inferred from homology"/>
<keyword evidence="3" id="KW-0324">Glycolysis</keyword>
<dbReference type="InterPro" id="IPR001345">
    <property type="entry name" value="PG/BPGM_mutase_AS"/>
</dbReference>
<dbReference type="Pfam" id="PF00300">
    <property type="entry name" value="His_Phos_1"/>
    <property type="match status" value="1"/>
</dbReference>
<dbReference type="EC" id="5.4.2.11" evidence="2"/>
<dbReference type="SMART" id="SM00855">
    <property type="entry name" value="PGAM"/>
    <property type="match status" value="1"/>
</dbReference>
<dbReference type="CDD" id="cd07067">
    <property type="entry name" value="HP_PGM_like"/>
    <property type="match status" value="1"/>
</dbReference>
<comment type="caution">
    <text evidence="5">The sequence shown here is derived from an EMBL/GenBank/DDBJ whole genome shotgun (WGS) entry which is preliminary data.</text>
</comment>
<evidence type="ECO:0000256" key="1">
    <source>
        <dbReference type="ARBA" id="ARBA00006717"/>
    </source>
</evidence>
<dbReference type="InterPro" id="IPR029033">
    <property type="entry name" value="His_PPase_superfam"/>
</dbReference>